<dbReference type="STRING" id="1353009.A0A1Y2J3X9"/>
<organism evidence="2 3">
    <name type="scientific">Trametes coccinea (strain BRFM310)</name>
    <name type="common">Pycnoporus coccineus</name>
    <dbReference type="NCBI Taxonomy" id="1353009"/>
    <lineage>
        <taxon>Eukaryota</taxon>
        <taxon>Fungi</taxon>
        <taxon>Dikarya</taxon>
        <taxon>Basidiomycota</taxon>
        <taxon>Agaricomycotina</taxon>
        <taxon>Agaricomycetes</taxon>
        <taxon>Polyporales</taxon>
        <taxon>Polyporaceae</taxon>
        <taxon>Trametes</taxon>
    </lineage>
</organism>
<evidence type="ECO:0000313" key="3">
    <source>
        <dbReference type="Proteomes" id="UP000193067"/>
    </source>
</evidence>
<evidence type="ECO:0000313" key="2">
    <source>
        <dbReference type="EMBL" id="OSD08118.1"/>
    </source>
</evidence>
<evidence type="ECO:0000256" key="1">
    <source>
        <dbReference type="SAM" id="MobiDB-lite"/>
    </source>
</evidence>
<dbReference type="EMBL" id="KZ084087">
    <property type="protein sequence ID" value="OSD08118.1"/>
    <property type="molecule type" value="Genomic_DNA"/>
</dbReference>
<dbReference type="OrthoDB" id="3224221at2759"/>
<feature type="region of interest" description="Disordered" evidence="1">
    <location>
        <begin position="188"/>
        <end position="218"/>
    </location>
</feature>
<dbReference type="AlphaFoldDB" id="A0A1Y2J3X9"/>
<dbReference type="Proteomes" id="UP000193067">
    <property type="component" value="Unassembled WGS sequence"/>
</dbReference>
<gene>
    <name evidence="2" type="ORF">PYCCODRAFT_1358232</name>
</gene>
<sequence>MNRGPEKNAPFDPSHVATEDQVNAWDAQAGHCCTKNNFRLYFGATPACPWNRSATSVFVTAFMEDRVHGCEDPEEIRSTFLTHVRSLQAAYLKQQKDDADREKLNQQKRRTQRNAYMFQRRLMAVSEHTLLKKHTWIIQALGADGMSSDESDHTNGVDPTFLYRRKKWRNPIIDPWLAVIDAVARRDRLPNGKNTPGAHAHRRTGGSATSSMRPPVRGLPINAYDPGWLGKLSVIDRENLKPLARSYDFSHDPDLLRYALTCSNLSCSRLTYLCNRDIVEGAN</sequence>
<accession>A0A1Y2J3X9</accession>
<protein>
    <submittedName>
        <fullName evidence="2">Uncharacterized protein</fullName>
    </submittedName>
</protein>
<proteinExistence type="predicted"/>
<name>A0A1Y2J3X9_TRAC3</name>
<keyword evidence="3" id="KW-1185">Reference proteome</keyword>
<reference evidence="2 3" key="1">
    <citation type="journal article" date="2015" name="Biotechnol. Biofuels">
        <title>Enhanced degradation of softwood versus hardwood by the white-rot fungus Pycnoporus coccineus.</title>
        <authorList>
            <person name="Couturier M."/>
            <person name="Navarro D."/>
            <person name="Chevret D."/>
            <person name="Henrissat B."/>
            <person name="Piumi F."/>
            <person name="Ruiz-Duenas F.J."/>
            <person name="Martinez A.T."/>
            <person name="Grigoriev I.V."/>
            <person name="Riley R."/>
            <person name="Lipzen A."/>
            <person name="Berrin J.G."/>
            <person name="Master E.R."/>
            <person name="Rosso M.N."/>
        </authorList>
    </citation>
    <scope>NUCLEOTIDE SEQUENCE [LARGE SCALE GENOMIC DNA]</scope>
    <source>
        <strain evidence="2 3">BRFM310</strain>
    </source>
</reference>